<accession>A0ABV4TU58</accession>
<comment type="caution">
    <text evidence="1">The sequence shown here is derived from an EMBL/GenBank/DDBJ whole genome shotgun (WGS) entry which is preliminary data.</text>
</comment>
<keyword evidence="2" id="KW-1185">Reference proteome</keyword>
<sequence length="133" mass="14496">MATAHLDAQELAITAWFVESAVVSLKEYLEEDAEEGVEDALRVRDLYLLEGIRSLLQGHLGSAESVSLELSAEQLERLSRLADDAAALCRGQRPGTEEMQALSTPPDASALAHILEGLRDKLRAHPEHPELDG</sequence>
<evidence type="ECO:0000313" key="1">
    <source>
        <dbReference type="EMBL" id="MFA9460758.1"/>
    </source>
</evidence>
<evidence type="ECO:0008006" key="3">
    <source>
        <dbReference type="Google" id="ProtNLM"/>
    </source>
</evidence>
<gene>
    <name evidence="1" type="ORF">ACERLL_07965</name>
</gene>
<name>A0ABV4TU58_9GAMM</name>
<organism evidence="1 2">
    <name type="scientific">Thiohalorhabdus methylotrophus</name>
    <dbReference type="NCBI Taxonomy" id="3242694"/>
    <lineage>
        <taxon>Bacteria</taxon>
        <taxon>Pseudomonadati</taxon>
        <taxon>Pseudomonadota</taxon>
        <taxon>Gammaproteobacteria</taxon>
        <taxon>Thiohalorhabdales</taxon>
        <taxon>Thiohalorhabdaceae</taxon>
        <taxon>Thiohalorhabdus</taxon>
    </lineage>
</organism>
<dbReference type="RefSeq" id="WP_373655545.1">
    <property type="nucleotide sequence ID" value="NZ_JBGUAW010000005.1"/>
</dbReference>
<proteinExistence type="predicted"/>
<protein>
    <recommendedName>
        <fullName evidence="3">HPt domain-containing protein</fullName>
    </recommendedName>
</protein>
<evidence type="ECO:0000313" key="2">
    <source>
        <dbReference type="Proteomes" id="UP001575181"/>
    </source>
</evidence>
<dbReference type="Proteomes" id="UP001575181">
    <property type="component" value="Unassembled WGS sequence"/>
</dbReference>
<dbReference type="EMBL" id="JBGUAW010000005">
    <property type="protein sequence ID" value="MFA9460758.1"/>
    <property type="molecule type" value="Genomic_DNA"/>
</dbReference>
<reference evidence="1 2" key="1">
    <citation type="submission" date="2024-08" db="EMBL/GenBank/DDBJ databases">
        <title>Whole-genome sequencing of halo(alkali)philic microorganisms from hypersaline lakes.</title>
        <authorList>
            <person name="Sorokin D.Y."/>
            <person name="Merkel A.Y."/>
            <person name="Messina E."/>
            <person name="Yakimov M."/>
        </authorList>
    </citation>
    <scope>NUCLEOTIDE SEQUENCE [LARGE SCALE GENOMIC DNA]</scope>
    <source>
        <strain evidence="1 2">Cl-TMA</strain>
    </source>
</reference>